<feature type="transmembrane region" description="Helical" evidence="5">
    <location>
        <begin position="183"/>
        <end position="205"/>
    </location>
</feature>
<reference evidence="6 7" key="2">
    <citation type="journal article" date="2011" name="Stand. Genomic Sci.">
        <title>Complete genome sequence of Paludibacter propionicigenes type strain (WB4).</title>
        <authorList>
            <person name="Gronow S."/>
            <person name="Munk C."/>
            <person name="Lapidus A."/>
            <person name="Nolan M."/>
            <person name="Lucas S."/>
            <person name="Hammon N."/>
            <person name="Deshpande S."/>
            <person name="Cheng J.F."/>
            <person name="Tapia R."/>
            <person name="Han C."/>
            <person name="Goodwin L."/>
            <person name="Pitluck S."/>
            <person name="Liolios K."/>
            <person name="Ivanova N."/>
            <person name="Mavromatis K."/>
            <person name="Mikhailova N."/>
            <person name="Pati A."/>
            <person name="Chen A."/>
            <person name="Palaniappan K."/>
            <person name="Land M."/>
            <person name="Hauser L."/>
            <person name="Chang Y.J."/>
            <person name="Jeffries C.D."/>
            <person name="Brambilla E."/>
            <person name="Rohde M."/>
            <person name="Goker M."/>
            <person name="Detter J.C."/>
            <person name="Woyke T."/>
            <person name="Bristow J."/>
            <person name="Eisen J.A."/>
            <person name="Markowitz V."/>
            <person name="Hugenholtz P."/>
            <person name="Kyrpides N.C."/>
            <person name="Klenk H.P."/>
        </authorList>
    </citation>
    <scope>NUCLEOTIDE SEQUENCE [LARGE SCALE GENOMIC DNA]</scope>
    <source>
        <strain evidence="7">DSM 17365 / JCM 13257 / WB4</strain>
    </source>
</reference>
<feature type="transmembrane region" description="Helical" evidence="5">
    <location>
        <begin position="21"/>
        <end position="40"/>
    </location>
</feature>
<feature type="transmembrane region" description="Helical" evidence="5">
    <location>
        <begin position="101"/>
        <end position="120"/>
    </location>
</feature>
<name>E4T493_PALPW</name>
<dbReference type="Proteomes" id="UP000008718">
    <property type="component" value="Chromosome"/>
</dbReference>
<comment type="caution">
    <text evidence="5">Lacks conserved residue(s) required for the propagation of feature annotation.</text>
</comment>
<dbReference type="HAMAP" id="MF_00902">
    <property type="entry name" value="TatC"/>
    <property type="match status" value="1"/>
</dbReference>
<keyword evidence="7" id="KW-1185">Reference proteome</keyword>
<dbReference type="OrthoDB" id="9777044at2"/>
<evidence type="ECO:0000256" key="3">
    <source>
        <dbReference type="ARBA" id="ARBA00022989"/>
    </source>
</evidence>
<dbReference type="HOGENOM" id="CLU_031942_3_2_10"/>
<evidence type="ECO:0000256" key="1">
    <source>
        <dbReference type="ARBA" id="ARBA00004141"/>
    </source>
</evidence>
<keyword evidence="5" id="KW-0813">Transport</keyword>
<dbReference type="InterPro" id="IPR002033">
    <property type="entry name" value="TatC"/>
</dbReference>
<comment type="subunit">
    <text evidence="5">Forms a complex with TatA.</text>
</comment>
<dbReference type="RefSeq" id="WP_013444906.1">
    <property type="nucleotide sequence ID" value="NC_014734.1"/>
</dbReference>
<evidence type="ECO:0000313" key="7">
    <source>
        <dbReference type="Proteomes" id="UP000008718"/>
    </source>
</evidence>
<feature type="transmembrane region" description="Helical" evidence="5">
    <location>
        <begin position="132"/>
        <end position="163"/>
    </location>
</feature>
<evidence type="ECO:0000256" key="5">
    <source>
        <dbReference type="HAMAP-Rule" id="MF_00902"/>
    </source>
</evidence>
<dbReference type="NCBIfam" id="TIGR00945">
    <property type="entry name" value="tatC"/>
    <property type="match status" value="1"/>
</dbReference>
<dbReference type="PRINTS" id="PR01840">
    <property type="entry name" value="TATCFAMILY"/>
</dbReference>
<dbReference type="eggNOG" id="COG0805">
    <property type="taxonomic scope" value="Bacteria"/>
</dbReference>
<accession>E4T493</accession>
<keyword evidence="2 5" id="KW-0812">Transmembrane</keyword>
<comment type="similarity">
    <text evidence="5">Belongs to the TatC family.</text>
</comment>
<keyword evidence="5" id="KW-0653">Protein transport</keyword>
<dbReference type="KEGG" id="ppn:Palpr_1391"/>
<protein>
    <recommendedName>
        <fullName evidence="5">Sec-independent protein translocase protein TatC</fullName>
    </recommendedName>
</protein>
<comment type="function">
    <text evidence="5">Part of the twin-arginine translocation (Tat) system that transports large folded proteins containing a characteristic twin-arginine motif in their signal peptide across membranes.</text>
</comment>
<keyword evidence="5" id="KW-1003">Cell membrane</keyword>
<organism evidence="6 7">
    <name type="scientific">Paludibacter propionicigenes (strain DSM 17365 / JCM 13257 / WB4)</name>
    <dbReference type="NCBI Taxonomy" id="694427"/>
    <lineage>
        <taxon>Bacteria</taxon>
        <taxon>Pseudomonadati</taxon>
        <taxon>Bacteroidota</taxon>
        <taxon>Bacteroidia</taxon>
        <taxon>Bacteroidales</taxon>
        <taxon>Paludibacteraceae</taxon>
        <taxon>Paludibacter</taxon>
    </lineage>
</organism>
<keyword evidence="3 5" id="KW-1133">Transmembrane helix</keyword>
<gene>
    <name evidence="5" type="primary">tatC</name>
    <name evidence="6" type="ordered locus">Palpr_1391</name>
</gene>
<keyword evidence="4 5" id="KW-0472">Membrane</keyword>
<dbReference type="GO" id="GO:0033281">
    <property type="term" value="C:TAT protein transport complex"/>
    <property type="evidence" value="ECO:0007669"/>
    <property type="project" value="UniProtKB-UniRule"/>
</dbReference>
<keyword evidence="5" id="KW-0811">Translocation</keyword>
<sequence>MSKVNDNEMTFWDHLDDLRKTLFRIAAFIGIVSLVFFLYMPQIFDSVILAPTRNDFFLYKWFNEANKHIALFPDFCLGTFQVKVININLSSQFFIHMSTSFWFALVLSFPFVIYQLFLFIKPALYNHEQKNAGWAFFFGNILFFIGVVIGYIIVFPLTLRFLAGYQLSKFIEQSVSLDSYMDSFLMLCFMMGLVFELPLLSWFLSQLGILHRGFFNRFRKHAIVLLLILAAVVTPTGDPFTLMVVFLPIYMLWEISALVVKRKPIESEDVN</sequence>
<dbReference type="STRING" id="694427.Palpr_1391"/>
<evidence type="ECO:0000256" key="2">
    <source>
        <dbReference type="ARBA" id="ARBA00022692"/>
    </source>
</evidence>
<dbReference type="AlphaFoldDB" id="E4T493"/>
<keyword evidence="5" id="KW-0997">Cell inner membrane</keyword>
<dbReference type="PANTHER" id="PTHR30371">
    <property type="entry name" value="SEC-INDEPENDENT PROTEIN TRANSLOCASE PROTEIN TATC"/>
    <property type="match status" value="1"/>
</dbReference>
<comment type="subcellular location">
    <subcellularLocation>
        <location evidence="5">Cell inner membrane</location>
        <topology evidence="5">Multi-pass membrane protein</topology>
    </subcellularLocation>
    <subcellularLocation>
        <location evidence="1">Membrane</location>
        <topology evidence="1">Multi-pass membrane protein</topology>
    </subcellularLocation>
</comment>
<reference key="1">
    <citation type="submission" date="2010-11" db="EMBL/GenBank/DDBJ databases">
        <title>The complete genome of Paludibacter propionicigenes DSM 17365.</title>
        <authorList>
            <consortium name="US DOE Joint Genome Institute (JGI-PGF)"/>
            <person name="Lucas S."/>
            <person name="Copeland A."/>
            <person name="Lapidus A."/>
            <person name="Bruce D."/>
            <person name="Goodwin L."/>
            <person name="Pitluck S."/>
            <person name="Kyrpides N."/>
            <person name="Mavromatis K."/>
            <person name="Ivanova N."/>
            <person name="Munk A.C."/>
            <person name="Brettin T."/>
            <person name="Detter J.C."/>
            <person name="Han C."/>
            <person name="Tapia R."/>
            <person name="Land M."/>
            <person name="Hauser L."/>
            <person name="Markowitz V."/>
            <person name="Cheng J.-F."/>
            <person name="Hugenholtz P."/>
            <person name="Woyke T."/>
            <person name="Wu D."/>
            <person name="Gronow S."/>
            <person name="Wellnitz S."/>
            <person name="Brambilla E."/>
            <person name="Klenk H.-P."/>
            <person name="Eisen J.A."/>
        </authorList>
    </citation>
    <scope>NUCLEOTIDE SEQUENCE</scope>
    <source>
        <strain>WB4</strain>
    </source>
</reference>
<proteinExistence type="inferred from homology"/>
<dbReference type="Pfam" id="PF00902">
    <property type="entry name" value="TatC"/>
    <property type="match status" value="1"/>
</dbReference>
<evidence type="ECO:0000313" key="6">
    <source>
        <dbReference type="EMBL" id="ADQ79537.1"/>
    </source>
</evidence>
<evidence type="ECO:0000256" key="4">
    <source>
        <dbReference type="ARBA" id="ARBA00023136"/>
    </source>
</evidence>
<dbReference type="EMBL" id="CP002345">
    <property type="protein sequence ID" value="ADQ79537.1"/>
    <property type="molecule type" value="Genomic_DNA"/>
</dbReference>
<dbReference type="GO" id="GO:0009977">
    <property type="term" value="F:proton motive force dependent protein transmembrane transporter activity"/>
    <property type="evidence" value="ECO:0007669"/>
    <property type="project" value="TreeGrafter"/>
</dbReference>
<dbReference type="PANTHER" id="PTHR30371:SF0">
    <property type="entry name" value="SEC-INDEPENDENT PROTEIN TRANSLOCASE PROTEIN TATC, CHLOROPLASTIC-RELATED"/>
    <property type="match status" value="1"/>
</dbReference>
<dbReference type="GO" id="GO:0043953">
    <property type="term" value="P:protein transport by the Tat complex"/>
    <property type="evidence" value="ECO:0007669"/>
    <property type="project" value="UniProtKB-UniRule"/>
</dbReference>
<dbReference type="GO" id="GO:0065002">
    <property type="term" value="P:intracellular protein transmembrane transport"/>
    <property type="evidence" value="ECO:0007669"/>
    <property type="project" value="TreeGrafter"/>
</dbReference>